<evidence type="ECO:0000313" key="3">
    <source>
        <dbReference type="Proteomes" id="UP000199600"/>
    </source>
</evidence>
<keyword evidence="3" id="KW-1185">Reference proteome</keyword>
<protein>
    <submittedName>
        <fullName evidence="2">Uncharacterized protein</fullName>
    </submittedName>
</protein>
<dbReference type="AlphaFoldDB" id="A0A1A8Y0B9"/>
<sequence length="61" mass="7091">MNSADSGKTDDSVISGDAGRDASARTQIEQRIQELFRFAGDNDQARQLMRMIIEYRWRQRQ</sequence>
<feature type="region of interest" description="Disordered" evidence="1">
    <location>
        <begin position="1"/>
        <end position="25"/>
    </location>
</feature>
<gene>
    <name evidence="2" type="ORF">PROAA_580019</name>
</gene>
<dbReference type="Proteomes" id="UP000199600">
    <property type="component" value="Unassembled WGS sequence"/>
</dbReference>
<accession>A0A1A8Y0B9</accession>
<dbReference type="EMBL" id="FLQY01000360">
    <property type="protein sequence ID" value="SBT10615.1"/>
    <property type="molecule type" value="Genomic_DNA"/>
</dbReference>
<evidence type="ECO:0000256" key="1">
    <source>
        <dbReference type="SAM" id="MobiDB-lite"/>
    </source>
</evidence>
<name>A0A1A8Y0B9_9RHOO</name>
<evidence type="ECO:0000313" key="2">
    <source>
        <dbReference type="EMBL" id="SBT10615.1"/>
    </source>
</evidence>
<reference evidence="2 3" key="1">
    <citation type="submission" date="2016-06" db="EMBL/GenBank/DDBJ databases">
        <authorList>
            <person name="Kjaerup R.B."/>
            <person name="Dalgaard T.S."/>
            <person name="Juul-Madsen H.R."/>
        </authorList>
    </citation>
    <scope>NUCLEOTIDE SEQUENCE [LARGE SCALE GENOMIC DNA]</scope>
    <source>
        <strain evidence="2">2</strain>
    </source>
</reference>
<organism evidence="2 3">
    <name type="scientific">Candidatus Propionivibrio aalborgensis</name>
    <dbReference type="NCBI Taxonomy" id="1860101"/>
    <lineage>
        <taxon>Bacteria</taxon>
        <taxon>Pseudomonadati</taxon>
        <taxon>Pseudomonadota</taxon>
        <taxon>Betaproteobacteria</taxon>
        <taxon>Rhodocyclales</taxon>
        <taxon>Rhodocyclaceae</taxon>
        <taxon>Propionivibrio</taxon>
    </lineage>
</organism>
<proteinExistence type="predicted"/>
<dbReference type="RefSeq" id="WP_186412192.1">
    <property type="nucleotide sequence ID" value="NZ_FLQY01000360.1"/>
</dbReference>